<dbReference type="PANTHER" id="PTHR43792:SF13">
    <property type="entry name" value="ACETYLTRANSFERASE"/>
    <property type="match status" value="1"/>
</dbReference>
<protein>
    <submittedName>
        <fullName evidence="2">GNAT family protein</fullName>
    </submittedName>
</protein>
<organism evidence="2 3">
    <name type="scientific">Rhizomicrobium electricum</name>
    <dbReference type="NCBI Taxonomy" id="480070"/>
    <lineage>
        <taxon>Bacteria</taxon>
        <taxon>Pseudomonadati</taxon>
        <taxon>Pseudomonadota</taxon>
        <taxon>Alphaproteobacteria</taxon>
        <taxon>Micropepsales</taxon>
        <taxon>Micropepsaceae</taxon>
        <taxon>Rhizomicrobium</taxon>
    </lineage>
</organism>
<evidence type="ECO:0000259" key="1">
    <source>
        <dbReference type="PROSITE" id="PS51186"/>
    </source>
</evidence>
<dbReference type="EMBL" id="BAAADD010000001">
    <property type="protein sequence ID" value="GAA0558842.1"/>
    <property type="molecule type" value="Genomic_DNA"/>
</dbReference>
<dbReference type="Pfam" id="PF13302">
    <property type="entry name" value="Acetyltransf_3"/>
    <property type="match status" value="1"/>
</dbReference>
<feature type="domain" description="N-acetyltransferase" evidence="1">
    <location>
        <begin position="10"/>
        <end position="166"/>
    </location>
</feature>
<name>A0ABN1E4C0_9PROT</name>
<dbReference type="PROSITE" id="PS51186">
    <property type="entry name" value="GNAT"/>
    <property type="match status" value="1"/>
</dbReference>
<accession>A0ABN1E4C0</accession>
<dbReference type="PANTHER" id="PTHR43792">
    <property type="entry name" value="GNAT FAMILY, PUTATIVE (AFU_ORTHOLOGUE AFUA_3G00765)-RELATED-RELATED"/>
    <property type="match status" value="1"/>
</dbReference>
<dbReference type="InterPro" id="IPR051531">
    <property type="entry name" value="N-acetyltransferase"/>
</dbReference>
<reference evidence="2 3" key="1">
    <citation type="journal article" date="2019" name="Int. J. Syst. Evol. Microbiol.">
        <title>The Global Catalogue of Microorganisms (GCM) 10K type strain sequencing project: providing services to taxonomists for standard genome sequencing and annotation.</title>
        <authorList>
            <consortium name="The Broad Institute Genomics Platform"/>
            <consortium name="The Broad Institute Genome Sequencing Center for Infectious Disease"/>
            <person name="Wu L."/>
            <person name="Ma J."/>
        </authorList>
    </citation>
    <scope>NUCLEOTIDE SEQUENCE [LARGE SCALE GENOMIC DNA]</scope>
    <source>
        <strain evidence="2 3">JCM 15089</strain>
    </source>
</reference>
<dbReference type="Gene3D" id="3.40.630.30">
    <property type="match status" value="1"/>
</dbReference>
<keyword evidence="3" id="KW-1185">Reference proteome</keyword>
<evidence type="ECO:0000313" key="3">
    <source>
        <dbReference type="Proteomes" id="UP001499951"/>
    </source>
</evidence>
<comment type="caution">
    <text evidence="2">The sequence shown here is derived from an EMBL/GenBank/DDBJ whole genome shotgun (WGS) entry which is preliminary data.</text>
</comment>
<dbReference type="SUPFAM" id="SSF55729">
    <property type="entry name" value="Acyl-CoA N-acyltransferases (Nat)"/>
    <property type="match status" value="1"/>
</dbReference>
<dbReference type="Proteomes" id="UP001499951">
    <property type="component" value="Unassembled WGS sequence"/>
</dbReference>
<gene>
    <name evidence="2" type="ORF">GCM10008942_04150</name>
</gene>
<proteinExistence type="predicted"/>
<dbReference type="InterPro" id="IPR000182">
    <property type="entry name" value="GNAT_dom"/>
</dbReference>
<dbReference type="InterPro" id="IPR016181">
    <property type="entry name" value="Acyl_CoA_acyltransferase"/>
</dbReference>
<evidence type="ECO:0000313" key="2">
    <source>
        <dbReference type="EMBL" id="GAA0558842.1"/>
    </source>
</evidence>
<sequence length="166" mass="17414">MNPLSQARCMTVLLPGTDDLYAWMLGGPAPVPRLTLPPGGIAPAAVLAMLREAMKPIRAAHGGGDWLILDGNEAVGLISLKAPADRGGTVEIGYGIAASRWGRGHATGALALALKEIARDPQIRKVTAETATANLASQRVLQKNGFVQTGARVDSEDGDIICWERP</sequence>